<name>A0ACC1XA85_MELAZ</name>
<gene>
    <name evidence="1" type="ORF">OWV82_018143</name>
</gene>
<proteinExistence type="predicted"/>
<evidence type="ECO:0000313" key="1">
    <source>
        <dbReference type="EMBL" id="KAJ4708149.1"/>
    </source>
</evidence>
<evidence type="ECO:0000313" key="2">
    <source>
        <dbReference type="Proteomes" id="UP001164539"/>
    </source>
</evidence>
<dbReference type="Proteomes" id="UP001164539">
    <property type="component" value="Chromosome 10"/>
</dbReference>
<organism evidence="1 2">
    <name type="scientific">Melia azedarach</name>
    <name type="common">Chinaberry tree</name>
    <dbReference type="NCBI Taxonomy" id="155640"/>
    <lineage>
        <taxon>Eukaryota</taxon>
        <taxon>Viridiplantae</taxon>
        <taxon>Streptophyta</taxon>
        <taxon>Embryophyta</taxon>
        <taxon>Tracheophyta</taxon>
        <taxon>Spermatophyta</taxon>
        <taxon>Magnoliopsida</taxon>
        <taxon>eudicotyledons</taxon>
        <taxon>Gunneridae</taxon>
        <taxon>Pentapetalae</taxon>
        <taxon>rosids</taxon>
        <taxon>malvids</taxon>
        <taxon>Sapindales</taxon>
        <taxon>Meliaceae</taxon>
        <taxon>Melia</taxon>
    </lineage>
</organism>
<accession>A0ACC1XA85</accession>
<protein>
    <submittedName>
        <fullName evidence="1">Uncharacterized protein</fullName>
    </submittedName>
</protein>
<comment type="caution">
    <text evidence="1">The sequence shown here is derived from an EMBL/GenBank/DDBJ whole genome shotgun (WGS) entry which is preliminary data.</text>
</comment>
<dbReference type="EMBL" id="CM051403">
    <property type="protein sequence ID" value="KAJ4708149.1"/>
    <property type="molecule type" value="Genomic_DNA"/>
</dbReference>
<reference evidence="1 2" key="1">
    <citation type="journal article" date="2023" name="Science">
        <title>Complex scaffold remodeling in plant triterpene biosynthesis.</title>
        <authorList>
            <person name="De La Pena R."/>
            <person name="Hodgson H."/>
            <person name="Liu J.C."/>
            <person name="Stephenson M.J."/>
            <person name="Martin A.C."/>
            <person name="Owen C."/>
            <person name="Harkess A."/>
            <person name="Leebens-Mack J."/>
            <person name="Jimenez L.E."/>
            <person name="Osbourn A."/>
            <person name="Sattely E.S."/>
        </authorList>
    </citation>
    <scope>NUCLEOTIDE SEQUENCE [LARGE SCALE GENOMIC DNA]</scope>
    <source>
        <strain evidence="2">cv. JPN11</strain>
        <tissue evidence="1">Leaf</tissue>
    </source>
</reference>
<sequence>MEKKISVLLLVMIASALGNGIDVRAKVGVTLSQIDRKLKLLNKPAVKSIKSADGDIIDCVDIYKQPAFDHPALKNHTIQMKPSIDLQAEKSDGRTESSRPAIQQTWQKSGSCPKGTIPIRRIRRQDLIRAASVKEFGRKAPQISRGANRTNPKQSQYQPNEPKVQFPPVPNRSVNPKLYGDKLTRLFIYWTRDSYKSTGCFDMVCAGFVQTGQIALGATINPISSDGGAQYYLAIGISKDPNSGNWWLKIDNDKPIGYWPGSLFGYLSQSAILVEWGGQVYSPNVMKHPQHTKTVMGSGSFADTLEGAACSIKHVRIIDYSLQVKYPEWVGTYSDEDYCYGVSNHVEAYPAEPVFYFGGPGQNPNCI</sequence>
<keyword evidence="2" id="KW-1185">Reference proteome</keyword>